<accession>A0AA95HF38</accession>
<dbReference type="PROSITE" id="PS51352">
    <property type="entry name" value="THIOREDOXIN_2"/>
    <property type="match status" value="1"/>
</dbReference>
<dbReference type="Gene3D" id="3.40.30.10">
    <property type="entry name" value="Glutaredoxin"/>
    <property type="match status" value="1"/>
</dbReference>
<dbReference type="GO" id="GO:0016209">
    <property type="term" value="F:antioxidant activity"/>
    <property type="evidence" value="ECO:0007669"/>
    <property type="project" value="InterPro"/>
</dbReference>
<dbReference type="SUPFAM" id="SSF52833">
    <property type="entry name" value="Thioredoxin-like"/>
    <property type="match status" value="1"/>
</dbReference>
<dbReference type="PANTHER" id="PTHR43640">
    <property type="entry name" value="OS07G0260300 PROTEIN"/>
    <property type="match status" value="1"/>
</dbReference>
<reference evidence="2" key="1">
    <citation type="journal article" date="2023" name="Int. J. Mol. Sci.">
        <title>Metagenomics Revealed a New Genus 'Candidatus Thiocaldithrix dubininis' gen. nov., sp. nov. and a New Species 'Candidatus Thiothrix putei' sp. nov. in the Family Thiotrichaceae, Some Members of Which Have Traits of Both Na+- and H+-Motive Energetics.</title>
        <authorList>
            <person name="Ravin N.V."/>
            <person name="Muntyan M.S."/>
            <person name="Smolyakov D.D."/>
            <person name="Rudenko T.S."/>
            <person name="Beletsky A.V."/>
            <person name="Mardanov A.V."/>
            <person name="Grabovich M.Y."/>
        </authorList>
    </citation>
    <scope>NUCLEOTIDE SEQUENCE</scope>
    <source>
        <strain evidence="2">GKL-02</strain>
    </source>
</reference>
<dbReference type="PANTHER" id="PTHR43640:SF1">
    <property type="entry name" value="THIOREDOXIN-DEPENDENT PEROXIREDOXIN"/>
    <property type="match status" value="1"/>
</dbReference>
<dbReference type="InterPro" id="IPR013766">
    <property type="entry name" value="Thioredoxin_domain"/>
</dbReference>
<name>A0AA95HF38_9GAMM</name>
<protein>
    <submittedName>
        <fullName evidence="2">Thioredoxin family protein</fullName>
    </submittedName>
</protein>
<sequence>MARTPSTMLELGTQAPDFTLVEPATGHLISRQDFAGKPLLVAFICNHCPYVILIREVFAQLAKDYQEQGVAVVAINANDVANYPDDSPEKMVEEVQTHGYTFPYLYDETQAVAKAYQAACTPDLFLFDHEHKLFYRGQFDDARPRSDTPVTGNDLRHALDRLLDNMYPPDDQKPSLGCNIKWKAGNEPDYYG</sequence>
<reference evidence="2" key="2">
    <citation type="submission" date="2023-04" db="EMBL/GenBank/DDBJ databases">
        <authorList>
            <person name="Beletskiy A.V."/>
            <person name="Mardanov A.V."/>
            <person name="Ravin N.V."/>
        </authorList>
    </citation>
    <scope>NUCLEOTIDE SEQUENCE</scope>
    <source>
        <strain evidence="2">GKL-02</strain>
    </source>
</reference>
<dbReference type="InterPro" id="IPR000866">
    <property type="entry name" value="AhpC/TSA"/>
</dbReference>
<dbReference type="InterPro" id="IPR047262">
    <property type="entry name" value="PRX-like1"/>
</dbReference>
<dbReference type="AlphaFoldDB" id="A0AA95HF38"/>
<dbReference type="CDD" id="cd02969">
    <property type="entry name" value="PRX_like1"/>
    <property type="match status" value="1"/>
</dbReference>
<evidence type="ECO:0000313" key="2">
    <source>
        <dbReference type="EMBL" id="WGZ95020.1"/>
    </source>
</evidence>
<dbReference type="Pfam" id="PF00578">
    <property type="entry name" value="AhpC-TSA"/>
    <property type="match status" value="1"/>
</dbReference>
<dbReference type="EMBL" id="CP124756">
    <property type="protein sequence ID" value="WGZ95020.1"/>
    <property type="molecule type" value="Genomic_DNA"/>
</dbReference>
<evidence type="ECO:0000259" key="1">
    <source>
        <dbReference type="PROSITE" id="PS51352"/>
    </source>
</evidence>
<feature type="domain" description="Thioredoxin" evidence="1">
    <location>
        <begin position="9"/>
        <end position="164"/>
    </location>
</feature>
<dbReference type="InterPro" id="IPR036249">
    <property type="entry name" value="Thioredoxin-like_sf"/>
</dbReference>
<organism evidence="2">
    <name type="scientific">Candidatus Thiothrix putei</name>
    <dbReference type="NCBI Taxonomy" id="3080811"/>
    <lineage>
        <taxon>Bacteria</taxon>
        <taxon>Pseudomonadati</taxon>
        <taxon>Pseudomonadota</taxon>
        <taxon>Gammaproteobacteria</taxon>
        <taxon>Thiotrichales</taxon>
        <taxon>Thiotrichaceae</taxon>
        <taxon>Thiothrix</taxon>
    </lineage>
</organism>
<gene>
    <name evidence="2" type="ORF">QJT81_03270</name>
</gene>
<proteinExistence type="predicted"/>
<dbReference type="GO" id="GO:0016491">
    <property type="term" value="F:oxidoreductase activity"/>
    <property type="evidence" value="ECO:0007669"/>
    <property type="project" value="InterPro"/>
</dbReference>
<dbReference type="Proteomes" id="UP001301326">
    <property type="component" value="Chromosome"/>
</dbReference>
<dbReference type="KEGG" id="tput:QJT81_03270"/>